<evidence type="ECO:0000313" key="4">
    <source>
        <dbReference type="EMBL" id="UXI69144.1"/>
    </source>
</evidence>
<feature type="modified residue" description="4-aspartylphosphate" evidence="2">
    <location>
        <position position="54"/>
    </location>
</feature>
<name>A0ABY6BH99_9GAMM</name>
<dbReference type="Pfam" id="PF00072">
    <property type="entry name" value="Response_reg"/>
    <property type="match status" value="1"/>
</dbReference>
<dbReference type="Proteomes" id="UP001064632">
    <property type="component" value="Chromosome"/>
</dbReference>
<keyword evidence="1 2" id="KW-0597">Phosphoprotein</keyword>
<protein>
    <submittedName>
        <fullName evidence="4">Response regulator</fullName>
    </submittedName>
</protein>
<proteinExistence type="predicted"/>
<feature type="domain" description="Response regulatory" evidence="3">
    <location>
        <begin position="5"/>
        <end position="121"/>
    </location>
</feature>
<reference evidence="4" key="1">
    <citation type="submission" date="2022-09" db="EMBL/GenBank/DDBJ databases">
        <title>Tahibacter sp. nov., isolated from a fresh water.</title>
        <authorList>
            <person name="Baek J.H."/>
            <person name="Lee J.K."/>
            <person name="Kim J.M."/>
            <person name="Jeon C.O."/>
        </authorList>
    </citation>
    <scope>NUCLEOTIDE SEQUENCE</scope>
    <source>
        <strain evidence="4">W38</strain>
    </source>
</reference>
<dbReference type="RefSeq" id="WP_261696102.1">
    <property type="nucleotide sequence ID" value="NZ_CP104694.1"/>
</dbReference>
<accession>A0ABY6BH99</accession>
<dbReference type="EMBL" id="CP104694">
    <property type="protein sequence ID" value="UXI69144.1"/>
    <property type="molecule type" value="Genomic_DNA"/>
</dbReference>
<dbReference type="Gene3D" id="3.40.50.2300">
    <property type="match status" value="1"/>
</dbReference>
<dbReference type="SMART" id="SM00448">
    <property type="entry name" value="REC"/>
    <property type="match status" value="1"/>
</dbReference>
<organism evidence="4 5">
    <name type="scientific">Tahibacter amnicola</name>
    <dbReference type="NCBI Taxonomy" id="2976241"/>
    <lineage>
        <taxon>Bacteria</taxon>
        <taxon>Pseudomonadati</taxon>
        <taxon>Pseudomonadota</taxon>
        <taxon>Gammaproteobacteria</taxon>
        <taxon>Lysobacterales</taxon>
        <taxon>Rhodanobacteraceae</taxon>
        <taxon>Tahibacter</taxon>
    </lineage>
</organism>
<dbReference type="PANTHER" id="PTHR44591:SF20">
    <property type="entry name" value="PROTEIN PILH"/>
    <property type="match status" value="1"/>
</dbReference>
<dbReference type="InterPro" id="IPR001789">
    <property type="entry name" value="Sig_transdc_resp-reg_receiver"/>
</dbReference>
<evidence type="ECO:0000256" key="2">
    <source>
        <dbReference type="PROSITE-ProRule" id="PRU00169"/>
    </source>
</evidence>
<evidence type="ECO:0000256" key="1">
    <source>
        <dbReference type="ARBA" id="ARBA00022553"/>
    </source>
</evidence>
<sequence>MAPQKILIVDDSAAEMANLKAIVTEAGWLAVTAGSGREAVDKAKSDKPSLILMDIVMPEMDGYEACRALQADPVTKTIPIVMVSTKNQKADHMWAKMQGAKALVGKPYTKTELLDTIQSALS</sequence>
<evidence type="ECO:0000313" key="5">
    <source>
        <dbReference type="Proteomes" id="UP001064632"/>
    </source>
</evidence>
<dbReference type="InterPro" id="IPR050595">
    <property type="entry name" value="Bact_response_regulator"/>
</dbReference>
<dbReference type="PANTHER" id="PTHR44591">
    <property type="entry name" value="STRESS RESPONSE REGULATOR PROTEIN 1"/>
    <property type="match status" value="1"/>
</dbReference>
<evidence type="ECO:0000259" key="3">
    <source>
        <dbReference type="PROSITE" id="PS50110"/>
    </source>
</evidence>
<dbReference type="PROSITE" id="PS50110">
    <property type="entry name" value="RESPONSE_REGULATORY"/>
    <property type="match status" value="1"/>
</dbReference>
<gene>
    <name evidence="4" type="ORF">N4264_05695</name>
</gene>
<dbReference type="InterPro" id="IPR011006">
    <property type="entry name" value="CheY-like_superfamily"/>
</dbReference>
<keyword evidence="5" id="KW-1185">Reference proteome</keyword>
<dbReference type="SUPFAM" id="SSF52172">
    <property type="entry name" value="CheY-like"/>
    <property type="match status" value="1"/>
</dbReference>